<dbReference type="EMBL" id="JBHSGU010000002">
    <property type="protein sequence ID" value="MFC4700096.1"/>
    <property type="molecule type" value="Genomic_DNA"/>
</dbReference>
<dbReference type="Proteomes" id="UP001595897">
    <property type="component" value="Unassembled WGS sequence"/>
</dbReference>
<dbReference type="Pfam" id="PF01312">
    <property type="entry name" value="Bac_export_2"/>
    <property type="match status" value="1"/>
</dbReference>
<dbReference type="SUPFAM" id="SSF160544">
    <property type="entry name" value="EscU C-terminal domain-like"/>
    <property type="match status" value="1"/>
</dbReference>
<evidence type="ECO:0000256" key="4">
    <source>
        <dbReference type="ARBA" id="ARBA00025078"/>
    </source>
</evidence>
<evidence type="ECO:0000313" key="5">
    <source>
        <dbReference type="EMBL" id="MFC4700096.1"/>
    </source>
</evidence>
<evidence type="ECO:0000256" key="3">
    <source>
        <dbReference type="ARBA" id="ARBA00023225"/>
    </source>
</evidence>
<sequence length="126" mass="13947">MNDSGSKYDSNKDNNHAITQTRSQQAIALKYGALGNGQNEVSAAPKVIAKGSGVLADEIIALAEQHGIFIHQDAHLSKILYHLDLGQEIPQSMYQVIAELIAFSFVLQGKFPARWENTHKRIDFIE</sequence>
<gene>
    <name evidence="5" type="ORF">ACFO4O_08020</name>
</gene>
<dbReference type="Gene3D" id="3.40.1690.10">
    <property type="entry name" value="secretion proteins EscU"/>
    <property type="match status" value="1"/>
</dbReference>
<comment type="function">
    <text evidence="4">Required for formation of the rod structure in the basal body of the flagellar apparatus. Together with FliI and FliH, may constitute the export apparatus of flagellin.</text>
</comment>
<proteinExistence type="inferred from homology"/>
<protein>
    <recommendedName>
        <fullName evidence="2">Flagellar biosynthetic protein FlhB</fullName>
    </recommendedName>
</protein>
<keyword evidence="3" id="KW-0813">Transport</keyword>
<evidence type="ECO:0000313" key="6">
    <source>
        <dbReference type="Proteomes" id="UP001595897"/>
    </source>
</evidence>
<dbReference type="InterPro" id="IPR006135">
    <property type="entry name" value="T3SS_substrate_exporter"/>
</dbReference>
<dbReference type="PANTHER" id="PTHR30531">
    <property type="entry name" value="FLAGELLAR BIOSYNTHETIC PROTEIN FLHB"/>
    <property type="match status" value="1"/>
</dbReference>
<name>A0ABV9LW83_9ALTE</name>
<comment type="caution">
    <text evidence="5">The sequence shown here is derived from an EMBL/GenBank/DDBJ whole genome shotgun (WGS) entry which is preliminary data.</text>
</comment>
<keyword evidence="6" id="KW-1185">Reference proteome</keyword>
<comment type="similarity">
    <text evidence="1">Belongs to the type III secretion exporter family.</text>
</comment>
<dbReference type="InterPro" id="IPR029025">
    <property type="entry name" value="T3SS_substrate_exporter_C"/>
</dbReference>
<dbReference type="RefSeq" id="WP_382407222.1">
    <property type="nucleotide sequence ID" value="NZ_JBHSGU010000002.1"/>
</dbReference>
<dbReference type="PANTHER" id="PTHR30531:SF12">
    <property type="entry name" value="FLAGELLAR BIOSYNTHETIC PROTEIN FLHB"/>
    <property type="match status" value="1"/>
</dbReference>
<organism evidence="5 6">
    <name type="scientific">Glaciecola siphonariae</name>
    <dbReference type="NCBI Taxonomy" id="521012"/>
    <lineage>
        <taxon>Bacteria</taxon>
        <taxon>Pseudomonadati</taxon>
        <taxon>Pseudomonadota</taxon>
        <taxon>Gammaproteobacteria</taxon>
        <taxon>Alteromonadales</taxon>
        <taxon>Alteromonadaceae</taxon>
        <taxon>Glaciecola</taxon>
    </lineage>
</organism>
<accession>A0ABV9LW83</accession>
<evidence type="ECO:0000256" key="2">
    <source>
        <dbReference type="ARBA" id="ARBA00021622"/>
    </source>
</evidence>
<evidence type="ECO:0000256" key="1">
    <source>
        <dbReference type="ARBA" id="ARBA00010690"/>
    </source>
</evidence>
<reference evidence="6" key="1">
    <citation type="journal article" date="2019" name="Int. J. Syst. Evol. Microbiol.">
        <title>The Global Catalogue of Microorganisms (GCM) 10K type strain sequencing project: providing services to taxonomists for standard genome sequencing and annotation.</title>
        <authorList>
            <consortium name="The Broad Institute Genomics Platform"/>
            <consortium name="The Broad Institute Genome Sequencing Center for Infectious Disease"/>
            <person name="Wu L."/>
            <person name="Ma J."/>
        </authorList>
    </citation>
    <scope>NUCLEOTIDE SEQUENCE [LARGE SCALE GENOMIC DNA]</scope>
    <source>
        <strain evidence="6">KACC 12507</strain>
    </source>
</reference>
<keyword evidence="3" id="KW-1006">Bacterial flagellum protein export</keyword>
<keyword evidence="3" id="KW-0653">Protein transport</keyword>